<feature type="transmembrane region" description="Helical" evidence="1">
    <location>
        <begin position="12"/>
        <end position="33"/>
    </location>
</feature>
<organism evidence="3 4">
    <name type="scientific">Aureibacter tunicatorum</name>
    <dbReference type="NCBI Taxonomy" id="866807"/>
    <lineage>
        <taxon>Bacteria</taxon>
        <taxon>Pseudomonadati</taxon>
        <taxon>Bacteroidota</taxon>
        <taxon>Cytophagia</taxon>
        <taxon>Cytophagales</taxon>
        <taxon>Persicobacteraceae</taxon>
        <taxon>Aureibacter</taxon>
    </lineage>
</organism>
<dbReference type="NCBIfam" id="TIGR03513">
    <property type="entry name" value="GldL_gliding"/>
    <property type="match status" value="1"/>
</dbReference>
<comment type="caution">
    <text evidence="3">The sequence shown here is derived from an EMBL/GenBank/DDBJ whole genome shotgun (WGS) entry which is preliminary data.</text>
</comment>
<evidence type="ECO:0000313" key="3">
    <source>
        <dbReference type="EMBL" id="MDR6237206.1"/>
    </source>
</evidence>
<evidence type="ECO:0000313" key="4">
    <source>
        <dbReference type="Proteomes" id="UP001185092"/>
    </source>
</evidence>
<dbReference type="InterPro" id="IPR019852">
    <property type="entry name" value="Motility-assoc_prot_GldL"/>
</dbReference>
<sequence length="275" mass="29240">MSKKKGGFVDHFYAKIAPIITGVGASVVILGALFKLMHWEGAGEMLIVGMGTEALIFLLFAFQPQHEEPDWSLVYPELDPESGAKAPARNNAAAGAGVAGQLDNMLTNSKVGPELIDSLGRGIQNLSTSVNKMSSLGDAFGATQAYTENVKKASGALAEITNISRDAMGHMAQASKSAAQSLDVASSGAKEYHQQIQSIAKNLGALNAVYEMELKDSNNHLKAMNNFYGNLTVAMENMATAARETQEFQGEMSKLTNNLSSLNNVYGSMLNAMRG</sequence>
<evidence type="ECO:0000259" key="2">
    <source>
        <dbReference type="Pfam" id="PF22827"/>
    </source>
</evidence>
<dbReference type="Proteomes" id="UP001185092">
    <property type="component" value="Unassembled WGS sequence"/>
</dbReference>
<dbReference type="Pfam" id="PF22827">
    <property type="entry name" value="GldL_N"/>
    <property type="match status" value="1"/>
</dbReference>
<dbReference type="InterPro" id="IPR055087">
    <property type="entry name" value="GldL-like_N"/>
</dbReference>
<accession>A0AAE4BQ55</accession>
<dbReference type="EMBL" id="JAVDQD010000001">
    <property type="protein sequence ID" value="MDR6237206.1"/>
    <property type="molecule type" value="Genomic_DNA"/>
</dbReference>
<keyword evidence="4" id="KW-1185">Reference proteome</keyword>
<proteinExistence type="predicted"/>
<keyword evidence="1" id="KW-0812">Transmembrane</keyword>
<reference evidence="3" key="1">
    <citation type="submission" date="2023-07" db="EMBL/GenBank/DDBJ databases">
        <title>Genomic Encyclopedia of Type Strains, Phase IV (KMG-IV): sequencing the most valuable type-strain genomes for metagenomic binning, comparative biology and taxonomic classification.</title>
        <authorList>
            <person name="Goeker M."/>
        </authorList>
    </citation>
    <scope>NUCLEOTIDE SEQUENCE</scope>
    <source>
        <strain evidence="3">DSM 26174</strain>
    </source>
</reference>
<name>A0AAE4BQ55_9BACT</name>
<keyword evidence="1" id="KW-1133">Transmembrane helix</keyword>
<dbReference type="AlphaFoldDB" id="A0AAE4BQ55"/>
<feature type="domain" description="Gliding motility protein GldL-like N-terminal" evidence="2">
    <location>
        <begin position="20"/>
        <end position="79"/>
    </location>
</feature>
<protein>
    <submittedName>
        <fullName evidence="3">Gliding motility-associated protein GldL</fullName>
    </submittedName>
</protein>
<evidence type="ECO:0000256" key="1">
    <source>
        <dbReference type="SAM" id="Phobius"/>
    </source>
</evidence>
<dbReference type="RefSeq" id="WP_309936651.1">
    <property type="nucleotide sequence ID" value="NZ_AP025305.1"/>
</dbReference>
<gene>
    <name evidence="3" type="ORF">HNQ88_000182</name>
</gene>
<keyword evidence="1" id="KW-0472">Membrane</keyword>